<dbReference type="GO" id="GO:0016020">
    <property type="term" value="C:membrane"/>
    <property type="evidence" value="ECO:0007669"/>
    <property type="project" value="UniProtKB-SubCell"/>
</dbReference>
<dbReference type="PROSITE" id="PS00409">
    <property type="entry name" value="PROKAR_NTER_METHYL"/>
    <property type="match status" value="1"/>
</dbReference>
<sequence>MQHVIDRLTVKRDDILAKKEDDRGFTLIELLVVVVIIGVLVAIAVPVYLNYRQGAADKSAQSDVRGAISAVEQYYTSNGNTYPEGPLSSITGSGATATTSSSIDLTAASNKVGSITVSDKTQLTYVRDSDGTTYTICAKNSGGSGKVYLYKSKDGGSVQTATNVTVSANGCSSTTTPAP</sequence>
<evidence type="ECO:0000256" key="1">
    <source>
        <dbReference type="ARBA" id="ARBA00004167"/>
    </source>
</evidence>
<dbReference type="GO" id="GO:0015627">
    <property type="term" value="C:type II protein secretion system complex"/>
    <property type="evidence" value="ECO:0007669"/>
    <property type="project" value="InterPro"/>
</dbReference>
<name>A0A919TM78_9ACTN</name>
<organism evidence="7 8">
    <name type="scientific">Actinoplanes siamensis</name>
    <dbReference type="NCBI Taxonomy" id="1223317"/>
    <lineage>
        <taxon>Bacteria</taxon>
        <taxon>Bacillati</taxon>
        <taxon>Actinomycetota</taxon>
        <taxon>Actinomycetes</taxon>
        <taxon>Micromonosporales</taxon>
        <taxon>Micromonosporaceae</taxon>
        <taxon>Actinoplanes</taxon>
    </lineage>
</organism>
<keyword evidence="8" id="KW-1185">Reference proteome</keyword>
<dbReference type="GO" id="GO:0015628">
    <property type="term" value="P:protein secretion by the type II secretion system"/>
    <property type="evidence" value="ECO:0007669"/>
    <property type="project" value="InterPro"/>
</dbReference>
<dbReference type="Pfam" id="PF07963">
    <property type="entry name" value="N_methyl"/>
    <property type="match status" value="1"/>
</dbReference>
<proteinExistence type="predicted"/>
<feature type="transmembrane region" description="Helical" evidence="6">
    <location>
        <begin position="27"/>
        <end position="49"/>
    </location>
</feature>
<evidence type="ECO:0000313" key="8">
    <source>
        <dbReference type="Proteomes" id="UP000629619"/>
    </source>
</evidence>
<accession>A0A919TM78</accession>
<dbReference type="AlphaFoldDB" id="A0A919TM78"/>
<dbReference type="NCBIfam" id="TIGR02532">
    <property type="entry name" value="IV_pilin_GFxxxE"/>
    <property type="match status" value="1"/>
</dbReference>
<keyword evidence="3 6" id="KW-0812">Transmembrane</keyword>
<dbReference type="SUPFAM" id="SSF54523">
    <property type="entry name" value="Pili subunits"/>
    <property type="match status" value="1"/>
</dbReference>
<evidence type="ECO:0008006" key="9">
    <source>
        <dbReference type="Google" id="ProtNLM"/>
    </source>
</evidence>
<evidence type="ECO:0000256" key="4">
    <source>
        <dbReference type="ARBA" id="ARBA00022989"/>
    </source>
</evidence>
<evidence type="ECO:0000256" key="5">
    <source>
        <dbReference type="ARBA" id="ARBA00023136"/>
    </source>
</evidence>
<dbReference type="PANTHER" id="PTHR30093:SF44">
    <property type="entry name" value="TYPE II SECRETION SYSTEM CORE PROTEIN G"/>
    <property type="match status" value="1"/>
</dbReference>
<dbReference type="PANTHER" id="PTHR30093">
    <property type="entry name" value="GENERAL SECRETION PATHWAY PROTEIN G"/>
    <property type="match status" value="1"/>
</dbReference>
<evidence type="ECO:0000313" key="7">
    <source>
        <dbReference type="EMBL" id="GIF06790.1"/>
    </source>
</evidence>
<dbReference type="InterPro" id="IPR012902">
    <property type="entry name" value="N_methyl_site"/>
</dbReference>
<dbReference type="InterPro" id="IPR045584">
    <property type="entry name" value="Pilin-like"/>
</dbReference>
<dbReference type="InterPro" id="IPR000983">
    <property type="entry name" value="Bac_GSPG_pilin"/>
</dbReference>
<protein>
    <recommendedName>
        <fullName evidence="9">Type IV pilus assembly protein PilA</fullName>
    </recommendedName>
</protein>
<dbReference type="Gene3D" id="3.30.700.10">
    <property type="entry name" value="Glycoprotein, Type 4 Pilin"/>
    <property type="match status" value="1"/>
</dbReference>
<keyword evidence="2" id="KW-0488">Methylation</keyword>
<evidence type="ECO:0000256" key="3">
    <source>
        <dbReference type="ARBA" id="ARBA00022692"/>
    </source>
</evidence>
<dbReference type="RefSeq" id="WP_203682221.1">
    <property type="nucleotide sequence ID" value="NZ_BOMW01000040.1"/>
</dbReference>
<evidence type="ECO:0000256" key="2">
    <source>
        <dbReference type="ARBA" id="ARBA00022481"/>
    </source>
</evidence>
<keyword evidence="4 6" id="KW-1133">Transmembrane helix</keyword>
<dbReference type="Proteomes" id="UP000629619">
    <property type="component" value="Unassembled WGS sequence"/>
</dbReference>
<comment type="caution">
    <text evidence="7">The sequence shown here is derived from an EMBL/GenBank/DDBJ whole genome shotgun (WGS) entry which is preliminary data.</text>
</comment>
<gene>
    <name evidence="7" type="ORF">Asi03nite_43280</name>
</gene>
<keyword evidence="5 6" id="KW-0472">Membrane</keyword>
<dbReference type="EMBL" id="BOMW01000040">
    <property type="protein sequence ID" value="GIF06790.1"/>
    <property type="molecule type" value="Genomic_DNA"/>
</dbReference>
<reference evidence="7" key="1">
    <citation type="submission" date="2021-01" db="EMBL/GenBank/DDBJ databases">
        <title>Whole genome shotgun sequence of Actinoplanes siamensis NBRC 109076.</title>
        <authorList>
            <person name="Komaki H."/>
            <person name="Tamura T."/>
        </authorList>
    </citation>
    <scope>NUCLEOTIDE SEQUENCE</scope>
    <source>
        <strain evidence="7">NBRC 109076</strain>
    </source>
</reference>
<comment type="subcellular location">
    <subcellularLocation>
        <location evidence="1">Membrane</location>
        <topology evidence="1">Single-pass membrane protein</topology>
    </subcellularLocation>
</comment>
<dbReference type="PRINTS" id="PR00813">
    <property type="entry name" value="BCTERIALGSPG"/>
</dbReference>
<evidence type="ECO:0000256" key="6">
    <source>
        <dbReference type="SAM" id="Phobius"/>
    </source>
</evidence>